<feature type="region of interest" description="Disordered" evidence="9">
    <location>
        <begin position="218"/>
        <end position="243"/>
    </location>
</feature>
<proteinExistence type="inferred from homology"/>
<dbReference type="EMBL" id="JAXIOK010000024">
    <property type="protein sequence ID" value="KAK4741796.1"/>
    <property type="molecule type" value="Genomic_DNA"/>
</dbReference>
<name>A0AAN7GED7_9MYRT</name>
<dbReference type="InterPro" id="IPR036955">
    <property type="entry name" value="AP2/ERF_dom_sf"/>
</dbReference>
<dbReference type="PROSITE" id="PS51032">
    <property type="entry name" value="AP2_ERF"/>
    <property type="match status" value="1"/>
</dbReference>
<keyword evidence="3" id="KW-0805">Transcription regulation</keyword>
<evidence type="ECO:0000256" key="8">
    <source>
        <dbReference type="ARBA" id="ARBA00024343"/>
    </source>
</evidence>
<evidence type="ECO:0000313" key="12">
    <source>
        <dbReference type="Proteomes" id="UP001345219"/>
    </source>
</evidence>
<protein>
    <recommendedName>
        <fullName evidence="10">AP2/ERF domain-containing protein</fullName>
    </recommendedName>
</protein>
<feature type="compositionally biased region" description="Polar residues" evidence="9">
    <location>
        <begin position="218"/>
        <end position="232"/>
    </location>
</feature>
<reference evidence="11 12" key="1">
    <citation type="journal article" date="2023" name="Hortic Res">
        <title>Pangenome of water caltrop reveals structural variations and asymmetric subgenome divergence after allopolyploidization.</title>
        <authorList>
            <person name="Zhang X."/>
            <person name="Chen Y."/>
            <person name="Wang L."/>
            <person name="Yuan Y."/>
            <person name="Fang M."/>
            <person name="Shi L."/>
            <person name="Lu R."/>
            <person name="Comes H.P."/>
            <person name="Ma Y."/>
            <person name="Chen Y."/>
            <person name="Huang G."/>
            <person name="Zhou Y."/>
            <person name="Zheng Z."/>
            <person name="Qiu Y."/>
        </authorList>
    </citation>
    <scope>NUCLEOTIDE SEQUENCE [LARGE SCALE GENOMIC DNA]</scope>
    <source>
        <tissue evidence="11">Roots</tissue>
    </source>
</reference>
<dbReference type="CDD" id="cd00018">
    <property type="entry name" value="AP2"/>
    <property type="match status" value="1"/>
</dbReference>
<dbReference type="PANTHER" id="PTHR31194:SF225">
    <property type="entry name" value="AP2 DOMAIN CLASS TRANSCRIPTION FACTOR"/>
    <property type="match status" value="1"/>
</dbReference>
<keyword evidence="12" id="KW-1185">Reference proteome</keyword>
<evidence type="ECO:0000256" key="5">
    <source>
        <dbReference type="ARBA" id="ARBA00023159"/>
    </source>
</evidence>
<keyword evidence="7" id="KW-0539">Nucleus</keyword>
<dbReference type="AlphaFoldDB" id="A0AAN7GED7"/>
<evidence type="ECO:0000256" key="9">
    <source>
        <dbReference type="SAM" id="MobiDB-lite"/>
    </source>
</evidence>
<comment type="caution">
    <text evidence="11">The sequence shown here is derived from an EMBL/GenBank/DDBJ whole genome shotgun (WGS) entry which is preliminary data.</text>
</comment>
<dbReference type="GO" id="GO:0003677">
    <property type="term" value="F:DNA binding"/>
    <property type="evidence" value="ECO:0007669"/>
    <property type="project" value="UniProtKB-KW"/>
</dbReference>
<keyword evidence="4" id="KW-0238">DNA-binding</keyword>
<evidence type="ECO:0000256" key="3">
    <source>
        <dbReference type="ARBA" id="ARBA00023015"/>
    </source>
</evidence>
<dbReference type="Pfam" id="PF00847">
    <property type="entry name" value="AP2"/>
    <property type="match status" value="1"/>
</dbReference>
<dbReference type="SMART" id="SM00380">
    <property type="entry name" value="AP2"/>
    <property type="match status" value="1"/>
</dbReference>
<evidence type="ECO:0000313" key="11">
    <source>
        <dbReference type="EMBL" id="KAK4741796.1"/>
    </source>
</evidence>
<dbReference type="InterPro" id="IPR016177">
    <property type="entry name" value="DNA-bd_dom_sf"/>
</dbReference>
<dbReference type="PANTHER" id="PTHR31194">
    <property type="entry name" value="SHN SHINE , DNA BINDING / TRANSCRIPTION FACTOR"/>
    <property type="match status" value="1"/>
</dbReference>
<dbReference type="InterPro" id="IPR001471">
    <property type="entry name" value="AP2/ERF_dom"/>
</dbReference>
<keyword evidence="5" id="KW-0010">Activator</keyword>
<dbReference type="SUPFAM" id="SSF54171">
    <property type="entry name" value="DNA-binding domain"/>
    <property type="match status" value="1"/>
</dbReference>
<dbReference type="FunFam" id="3.30.730.10:FF:000001">
    <property type="entry name" value="Ethylene-responsive transcription factor 2"/>
    <property type="match status" value="1"/>
</dbReference>
<dbReference type="PRINTS" id="PR00367">
    <property type="entry name" value="ETHRSPELEMNT"/>
</dbReference>
<comment type="similarity">
    <text evidence="8">Belongs to the AP2/ERF transcription factor family. ERF subfamily.</text>
</comment>
<gene>
    <name evidence="11" type="ORF">SAY87_025384</name>
</gene>
<evidence type="ECO:0000256" key="2">
    <source>
        <dbReference type="ARBA" id="ARBA00022745"/>
    </source>
</evidence>
<organism evidence="11 12">
    <name type="scientific">Trapa incisa</name>
    <dbReference type="NCBI Taxonomy" id="236973"/>
    <lineage>
        <taxon>Eukaryota</taxon>
        <taxon>Viridiplantae</taxon>
        <taxon>Streptophyta</taxon>
        <taxon>Embryophyta</taxon>
        <taxon>Tracheophyta</taxon>
        <taxon>Spermatophyta</taxon>
        <taxon>Magnoliopsida</taxon>
        <taxon>eudicotyledons</taxon>
        <taxon>Gunneridae</taxon>
        <taxon>Pentapetalae</taxon>
        <taxon>rosids</taxon>
        <taxon>malvids</taxon>
        <taxon>Myrtales</taxon>
        <taxon>Lythraceae</taxon>
        <taxon>Trapa</taxon>
    </lineage>
</organism>
<evidence type="ECO:0000256" key="1">
    <source>
        <dbReference type="ARBA" id="ARBA00004123"/>
    </source>
</evidence>
<dbReference type="Gene3D" id="3.30.730.10">
    <property type="entry name" value="AP2/ERF domain"/>
    <property type="match status" value="1"/>
</dbReference>
<keyword evidence="2" id="KW-0936">Ethylene signaling pathway</keyword>
<evidence type="ECO:0000256" key="7">
    <source>
        <dbReference type="ARBA" id="ARBA00023242"/>
    </source>
</evidence>
<dbReference type="GO" id="GO:0005634">
    <property type="term" value="C:nucleus"/>
    <property type="evidence" value="ECO:0007669"/>
    <property type="project" value="UniProtKB-SubCell"/>
</dbReference>
<keyword evidence="6" id="KW-0804">Transcription</keyword>
<dbReference type="GO" id="GO:0003700">
    <property type="term" value="F:DNA-binding transcription factor activity"/>
    <property type="evidence" value="ECO:0007669"/>
    <property type="project" value="InterPro"/>
</dbReference>
<evidence type="ECO:0000259" key="10">
    <source>
        <dbReference type="PROSITE" id="PS51032"/>
    </source>
</evidence>
<accession>A0AAN7GED7</accession>
<comment type="subcellular location">
    <subcellularLocation>
        <location evidence="1">Nucleus</location>
    </subcellularLocation>
</comment>
<dbReference type="GO" id="GO:0009873">
    <property type="term" value="P:ethylene-activated signaling pathway"/>
    <property type="evidence" value="ECO:0007669"/>
    <property type="project" value="UniProtKB-KW"/>
</dbReference>
<dbReference type="InterPro" id="IPR050913">
    <property type="entry name" value="AP2/ERF_ERF"/>
</dbReference>
<evidence type="ECO:0000256" key="6">
    <source>
        <dbReference type="ARBA" id="ARBA00023163"/>
    </source>
</evidence>
<evidence type="ECO:0000256" key="4">
    <source>
        <dbReference type="ARBA" id="ARBA00023125"/>
    </source>
</evidence>
<dbReference type="Proteomes" id="UP001345219">
    <property type="component" value="Chromosome 19"/>
</dbReference>
<feature type="region of interest" description="Disordered" evidence="9">
    <location>
        <begin position="88"/>
        <end position="110"/>
    </location>
</feature>
<sequence length="329" mass="36819">MNKSDFQSDDVKFSEQRTLKILKKSPKSLDALPGIVRVSFTDPEATDSSSDEEAEPCFKRRRVKRYVSDIRIEEGCVREAFPAGEIRKGIPASGTSRRHPRGPLPSGERMYRGVRRRPWGKYAAEIRDPKRGVRLWLGTYETAEEAARVYDNAAVMLRGADAVTNFSIPSSTDEDDIMANEDNAVTTKVADVNATSVVSSDESTASFSSSQLRQGVSSPTSVLRVNGQNSEPSESKPIFSGQTLERATEPVREYHEESNQWEYLQLDFTDFGDPEIEFDESNAIEEPLICPPWDFGPLSMDLQVEDYPDVHGLFDFTSEVLPIDCGERD</sequence>
<feature type="domain" description="AP2/ERF" evidence="10">
    <location>
        <begin position="110"/>
        <end position="167"/>
    </location>
</feature>